<dbReference type="InterPro" id="IPR002500">
    <property type="entry name" value="PAPS_reduct_dom"/>
</dbReference>
<dbReference type="InterPro" id="IPR056596">
    <property type="entry name" value="FLAD1_M"/>
</dbReference>
<dbReference type="GO" id="GO:0005524">
    <property type="term" value="F:ATP binding"/>
    <property type="evidence" value="ECO:0007669"/>
    <property type="project" value="UniProtKB-KW"/>
</dbReference>
<dbReference type="PANTHER" id="PTHR23293">
    <property type="entry name" value="FAD SYNTHETASE-RELATED FMN ADENYLYLTRANSFERASE"/>
    <property type="match status" value="1"/>
</dbReference>
<keyword evidence="5" id="KW-0808">Transferase</keyword>
<evidence type="ECO:0000256" key="7">
    <source>
        <dbReference type="ARBA" id="ARBA00022741"/>
    </source>
</evidence>
<dbReference type="InterPro" id="IPR001453">
    <property type="entry name" value="MoaB/Mog_dom"/>
</dbReference>
<sequence>MTRRSGCWRALLLTVARSTEDGGAGAARTAAPPGDAAGAAAAAEQDQDQDLSQLENPEGLDMGAFKDSLRLYNCIMESEDPYMAEVMQTALRVYKDGLRLYGPERLITSYNGGKDAVVVMHLHRAAVARYSLEVGRVHRPRAIYFYNPKEFDEVRALVHSTAKQFGLDLLVYTEGFVAGLRRCMEELGGSAGGFGFVLGTRRGDPNCGAQTAFTPSSDWMPPFMRVNPIIEWEYGQIWQFLRTFDLPYPSLYDRGYTSLGNVDDTQRNPALRKRGSGDGASGNDADEDYYPAYMLSDWTLERAGRGARPESTLGCDLRNGRGPSRVRDARTAGLVVIGDEILKGKCQDTNTAFAARRLWEKGISLQRVAVVSDDHDSIAAEVRSQVQAYDVVITSGGLGPTHDDVTIHAVAAALGQRVHENADMVSRLKANLNLKNGQDLTEAQATALVHHSLQSKLAMLPELARLRVAPTDPSGWPILQCENVFILPGVPQYFETKLGVIVEHFLSGHDVFVAKLVLSADEFEIVSQLDAAVAQHPSVTFGSYPFVGGSGGGGPAQRTIITLEAASAAAVAAAAATLRALLPPEFVTEYMADDDSLRAAAAAAAAGSAQQTAA</sequence>
<comment type="caution">
    <text evidence="15">The sequence shown here is derived from an EMBL/GenBank/DDBJ whole genome shotgun (WGS) entry which is preliminary data.</text>
</comment>
<keyword evidence="3" id="KW-0285">Flavoprotein</keyword>
<dbReference type="Gene3D" id="3.40.980.10">
    <property type="entry name" value="MoaB/Mog-like domain"/>
    <property type="match status" value="1"/>
</dbReference>
<dbReference type="OrthoDB" id="270728at2759"/>
<dbReference type="InterPro" id="IPR014729">
    <property type="entry name" value="Rossmann-like_a/b/a_fold"/>
</dbReference>
<protein>
    <recommendedName>
        <fullName evidence="2">FAD synthase</fullName>
        <ecNumber evidence="2">2.7.7.2</ecNumber>
    </recommendedName>
    <alternativeName>
        <fullName evidence="10">FAD pyrophosphorylase</fullName>
    </alternativeName>
    <alternativeName>
        <fullName evidence="11">FMN adenylyltransferase</fullName>
    </alternativeName>
</protein>
<accession>A0A835ZI25</accession>
<dbReference type="CDD" id="cd00885">
    <property type="entry name" value="cinA"/>
    <property type="match status" value="1"/>
</dbReference>
<dbReference type="SMART" id="SM00852">
    <property type="entry name" value="MoCF_biosynth"/>
    <property type="match status" value="1"/>
</dbReference>
<feature type="domain" description="MoaB/Mog" evidence="14">
    <location>
        <begin position="333"/>
        <end position="508"/>
    </location>
</feature>
<dbReference type="PANTHER" id="PTHR23293:SF9">
    <property type="entry name" value="FAD SYNTHASE"/>
    <property type="match status" value="1"/>
</dbReference>
<evidence type="ECO:0000256" key="6">
    <source>
        <dbReference type="ARBA" id="ARBA00022695"/>
    </source>
</evidence>
<evidence type="ECO:0000256" key="1">
    <source>
        <dbReference type="ARBA" id="ARBA00004726"/>
    </source>
</evidence>
<evidence type="ECO:0000256" key="5">
    <source>
        <dbReference type="ARBA" id="ARBA00022679"/>
    </source>
</evidence>
<evidence type="ECO:0000256" key="11">
    <source>
        <dbReference type="ARBA" id="ARBA00031871"/>
    </source>
</evidence>
<dbReference type="Gene3D" id="3.40.50.620">
    <property type="entry name" value="HUPs"/>
    <property type="match status" value="1"/>
</dbReference>
<evidence type="ECO:0000256" key="2">
    <source>
        <dbReference type="ARBA" id="ARBA00012393"/>
    </source>
</evidence>
<feature type="region of interest" description="Disordered" evidence="13">
    <location>
        <begin position="263"/>
        <end position="284"/>
    </location>
</feature>
<feature type="region of interest" description="Disordered" evidence="13">
    <location>
        <begin position="22"/>
        <end position="49"/>
    </location>
</feature>
<dbReference type="Pfam" id="PF24102">
    <property type="entry name" value="FLAD1_M"/>
    <property type="match status" value="1"/>
</dbReference>
<keyword evidence="4" id="KW-0288">FMN</keyword>
<dbReference type="GO" id="GO:0003919">
    <property type="term" value="F:FMN adenylyltransferase activity"/>
    <property type="evidence" value="ECO:0007669"/>
    <property type="project" value="UniProtKB-EC"/>
</dbReference>
<keyword evidence="8" id="KW-0274">FAD</keyword>
<keyword evidence="6" id="KW-0548">Nucleotidyltransferase</keyword>
<comment type="pathway">
    <text evidence="1">Cofactor biosynthesis; FAD biosynthesis; FAD from FMN: step 1/1.</text>
</comment>
<evidence type="ECO:0000256" key="3">
    <source>
        <dbReference type="ARBA" id="ARBA00022630"/>
    </source>
</evidence>
<name>A0A835ZI25_9STRA</name>
<dbReference type="AlphaFoldDB" id="A0A835ZI25"/>
<feature type="compositionally biased region" description="Low complexity" evidence="13">
    <location>
        <begin position="26"/>
        <end position="44"/>
    </location>
</feature>
<organism evidence="15 16">
    <name type="scientific">Tribonema minus</name>
    <dbReference type="NCBI Taxonomy" id="303371"/>
    <lineage>
        <taxon>Eukaryota</taxon>
        <taxon>Sar</taxon>
        <taxon>Stramenopiles</taxon>
        <taxon>Ochrophyta</taxon>
        <taxon>PX clade</taxon>
        <taxon>Xanthophyceae</taxon>
        <taxon>Tribonematales</taxon>
        <taxon>Tribonemataceae</taxon>
        <taxon>Tribonema</taxon>
    </lineage>
</organism>
<dbReference type="EMBL" id="JAFCMP010000052">
    <property type="protein sequence ID" value="KAG5189333.1"/>
    <property type="molecule type" value="Genomic_DNA"/>
</dbReference>
<reference evidence="15" key="1">
    <citation type="submission" date="2021-02" db="EMBL/GenBank/DDBJ databases">
        <title>First Annotated Genome of the Yellow-green Alga Tribonema minus.</title>
        <authorList>
            <person name="Mahan K.M."/>
        </authorList>
    </citation>
    <scope>NUCLEOTIDE SEQUENCE</scope>
    <source>
        <strain evidence="15">UTEX B ZZ1240</strain>
    </source>
</reference>
<evidence type="ECO:0000313" key="16">
    <source>
        <dbReference type="Proteomes" id="UP000664859"/>
    </source>
</evidence>
<dbReference type="SUPFAM" id="SSF53218">
    <property type="entry name" value="Molybdenum cofactor biosynthesis proteins"/>
    <property type="match status" value="1"/>
</dbReference>
<dbReference type="InterPro" id="IPR036425">
    <property type="entry name" value="MoaB/Mog-like_dom_sf"/>
</dbReference>
<comment type="catalytic activity">
    <reaction evidence="12">
        <text>FMN + ATP + H(+) = FAD + diphosphate</text>
        <dbReference type="Rhea" id="RHEA:17237"/>
        <dbReference type="ChEBI" id="CHEBI:15378"/>
        <dbReference type="ChEBI" id="CHEBI:30616"/>
        <dbReference type="ChEBI" id="CHEBI:33019"/>
        <dbReference type="ChEBI" id="CHEBI:57692"/>
        <dbReference type="ChEBI" id="CHEBI:58210"/>
        <dbReference type="EC" id="2.7.7.2"/>
    </reaction>
</comment>
<keyword evidence="7" id="KW-0547">Nucleotide-binding</keyword>
<dbReference type="Pfam" id="PF00994">
    <property type="entry name" value="MoCF_biosynth"/>
    <property type="match status" value="1"/>
</dbReference>
<evidence type="ECO:0000313" key="15">
    <source>
        <dbReference type="EMBL" id="KAG5189333.1"/>
    </source>
</evidence>
<dbReference type="GO" id="GO:0006747">
    <property type="term" value="P:FAD biosynthetic process"/>
    <property type="evidence" value="ECO:0007669"/>
    <property type="project" value="TreeGrafter"/>
</dbReference>
<evidence type="ECO:0000256" key="9">
    <source>
        <dbReference type="ARBA" id="ARBA00022840"/>
    </source>
</evidence>
<gene>
    <name evidence="15" type="ORF">JKP88DRAFT_271615</name>
</gene>
<evidence type="ECO:0000256" key="4">
    <source>
        <dbReference type="ARBA" id="ARBA00022643"/>
    </source>
</evidence>
<keyword evidence="16" id="KW-1185">Reference proteome</keyword>
<dbReference type="EC" id="2.7.7.2" evidence="2"/>
<evidence type="ECO:0000256" key="13">
    <source>
        <dbReference type="SAM" id="MobiDB-lite"/>
    </source>
</evidence>
<evidence type="ECO:0000259" key="14">
    <source>
        <dbReference type="SMART" id="SM00852"/>
    </source>
</evidence>
<evidence type="ECO:0000256" key="12">
    <source>
        <dbReference type="ARBA" id="ARBA00049494"/>
    </source>
</evidence>
<keyword evidence="9" id="KW-0067">ATP-binding</keyword>
<evidence type="ECO:0000256" key="10">
    <source>
        <dbReference type="ARBA" id="ARBA00031145"/>
    </source>
</evidence>
<dbReference type="SUPFAM" id="SSF52402">
    <property type="entry name" value="Adenine nucleotide alpha hydrolases-like"/>
    <property type="match status" value="1"/>
</dbReference>
<evidence type="ECO:0000256" key="8">
    <source>
        <dbReference type="ARBA" id="ARBA00022827"/>
    </source>
</evidence>
<dbReference type="Proteomes" id="UP000664859">
    <property type="component" value="Unassembled WGS sequence"/>
</dbReference>
<dbReference type="Pfam" id="PF01507">
    <property type="entry name" value="PAPS_reduct"/>
    <property type="match status" value="1"/>
</dbReference>
<proteinExistence type="predicted"/>
<dbReference type="CDD" id="cd23948">
    <property type="entry name" value="FAD_synthase"/>
    <property type="match status" value="1"/>
</dbReference>